<proteinExistence type="predicted"/>
<keyword evidence="3" id="KW-1185">Reference proteome</keyword>
<accession>A0A9Q1F7B3</accession>
<evidence type="ECO:0000256" key="1">
    <source>
        <dbReference type="SAM" id="MobiDB-lite"/>
    </source>
</evidence>
<protein>
    <submittedName>
        <fullName evidence="2">Uncharacterized protein</fullName>
    </submittedName>
</protein>
<dbReference type="EMBL" id="JAINUF010000008">
    <property type="protein sequence ID" value="KAJ8352532.1"/>
    <property type="molecule type" value="Genomic_DNA"/>
</dbReference>
<sequence length="175" mass="19247">MDIGGKRRRMAVPGAELKETDVSFFADSPQNDTPARGINDPPSSRCRSGSLAGRRIASIALHWRRYPRDVIFPLCENLHSSCFLPRGRQPITNAGDQPSDVTDYKRATRFSLRAIQAPFPDFTVTVGNGSLRLLSPCGHRLSMSQPTTWSGGVYHADRGRHSHLLVSSPAAGMFQ</sequence>
<gene>
    <name evidence="2" type="ORF">SKAU_G00240080</name>
</gene>
<name>A0A9Q1F7B3_SYNKA</name>
<dbReference type="AlphaFoldDB" id="A0A9Q1F7B3"/>
<comment type="caution">
    <text evidence="2">The sequence shown here is derived from an EMBL/GenBank/DDBJ whole genome shotgun (WGS) entry which is preliminary data.</text>
</comment>
<feature type="region of interest" description="Disordered" evidence="1">
    <location>
        <begin position="21"/>
        <end position="49"/>
    </location>
</feature>
<evidence type="ECO:0000313" key="3">
    <source>
        <dbReference type="Proteomes" id="UP001152622"/>
    </source>
</evidence>
<evidence type="ECO:0000313" key="2">
    <source>
        <dbReference type="EMBL" id="KAJ8352532.1"/>
    </source>
</evidence>
<dbReference type="Proteomes" id="UP001152622">
    <property type="component" value="Chromosome 8"/>
</dbReference>
<reference evidence="2" key="1">
    <citation type="journal article" date="2023" name="Science">
        <title>Genome structures resolve the early diversification of teleost fishes.</title>
        <authorList>
            <person name="Parey E."/>
            <person name="Louis A."/>
            <person name="Montfort J."/>
            <person name="Bouchez O."/>
            <person name="Roques C."/>
            <person name="Iampietro C."/>
            <person name="Lluch J."/>
            <person name="Castinel A."/>
            <person name="Donnadieu C."/>
            <person name="Desvignes T."/>
            <person name="Floi Bucao C."/>
            <person name="Jouanno E."/>
            <person name="Wen M."/>
            <person name="Mejri S."/>
            <person name="Dirks R."/>
            <person name="Jansen H."/>
            <person name="Henkel C."/>
            <person name="Chen W.J."/>
            <person name="Zahm M."/>
            <person name="Cabau C."/>
            <person name="Klopp C."/>
            <person name="Thompson A.W."/>
            <person name="Robinson-Rechavi M."/>
            <person name="Braasch I."/>
            <person name="Lecointre G."/>
            <person name="Bobe J."/>
            <person name="Postlethwait J.H."/>
            <person name="Berthelot C."/>
            <person name="Roest Crollius H."/>
            <person name="Guiguen Y."/>
        </authorList>
    </citation>
    <scope>NUCLEOTIDE SEQUENCE</scope>
    <source>
        <strain evidence="2">WJC10195</strain>
    </source>
</reference>
<organism evidence="2 3">
    <name type="scientific">Synaphobranchus kaupii</name>
    <name type="common">Kaup's arrowtooth eel</name>
    <dbReference type="NCBI Taxonomy" id="118154"/>
    <lineage>
        <taxon>Eukaryota</taxon>
        <taxon>Metazoa</taxon>
        <taxon>Chordata</taxon>
        <taxon>Craniata</taxon>
        <taxon>Vertebrata</taxon>
        <taxon>Euteleostomi</taxon>
        <taxon>Actinopterygii</taxon>
        <taxon>Neopterygii</taxon>
        <taxon>Teleostei</taxon>
        <taxon>Anguilliformes</taxon>
        <taxon>Synaphobranchidae</taxon>
        <taxon>Synaphobranchus</taxon>
    </lineage>
</organism>